<gene>
    <name evidence="2" type="ORF">SOCE26_023820</name>
</gene>
<dbReference type="EMBL" id="CP012673">
    <property type="protein sequence ID" value="AUX40980.1"/>
    <property type="molecule type" value="Genomic_DNA"/>
</dbReference>
<dbReference type="Proteomes" id="UP000238348">
    <property type="component" value="Chromosome"/>
</dbReference>
<accession>A0A2L0ENX3</accession>
<protein>
    <submittedName>
        <fullName evidence="2">Uncharacterized protein</fullName>
    </submittedName>
</protein>
<evidence type="ECO:0000256" key="1">
    <source>
        <dbReference type="SAM" id="MobiDB-lite"/>
    </source>
</evidence>
<reference evidence="2 3" key="1">
    <citation type="submission" date="2015-09" db="EMBL/GenBank/DDBJ databases">
        <title>Sorangium comparison.</title>
        <authorList>
            <person name="Zaburannyi N."/>
            <person name="Bunk B."/>
            <person name="Overmann J."/>
            <person name="Mueller R."/>
        </authorList>
    </citation>
    <scope>NUCLEOTIDE SEQUENCE [LARGE SCALE GENOMIC DNA]</scope>
    <source>
        <strain evidence="2 3">So ce26</strain>
    </source>
</reference>
<evidence type="ECO:0000313" key="3">
    <source>
        <dbReference type="Proteomes" id="UP000238348"/>
    </source>
</evidence>
<dbReference type="AlphaFoldDB" id="A0A2L0ENX3"/>
<evidence type="ECO:0000313" key="2">
    <source>
        <dbReference type="EMBL" id="AUX40980.1"/>
    </source>
</evidence>
<feature type="region of interest" description="Disordered" evidence="1">
    <location>
        <begin position="1"/>
        <end position="25"/>
    </location>
</feature>
<proteinExistence type="predicted"/>
<sequence length="74" mass="7779">MRGNCSMVREGRGMPRAPRVRNPSPPAAVVASLSETLTRAVALGDEIAARAVLEVIGRLLGLSAIPEGRARSSR</sequence>
<name>A0A2L0ENX3_SORCE</name>
<organism evidence="2 3">
    <name type="scientific">Sorangium cellulosum</name>
    <name type="common">Polyangium cellulosum</name>
    <dbReference type="NCBI Taxonomy" id="56"/>
    <lineage>
        <taxon>Bacteria</taxon>
        <taxon>Pseudomonadati</taxon>
        <taxon>Myxococcota</taxon>
        <taxon>Polyangia</taxon>
        <taxon>Polyangiales</taxon>
        <taxon>Polyangiaceae</taxon>
        <taxon>Sorangium</taxon>
    </lineage>
</organism>